<sequence length="27" mass="3144">MASNGEKEVMKKSRFTEEQMVTILREA</sequence>
<protein>
    <submittedName>
        <fullName evidence="1">Transposase</fullName>
    </submittedName>
</protein>
<feature type="non-terminal residue" evidence="1">
    <location>
        <position position="27"/>
    </location>
</feature>
<dbReference type="AlphaFoldDB" id="A0A1R1J7U7"/>
<dbReference type="Proteomes" id="UP000187194">
    <property type="component" value="Unassembled WGS sequence"/>
</dbReference>
<comment type="caution">
    <text evidence="1">The sequence shown here is derived from an EMBL/GenBank/DDBJ whole genome shotgun (WGS) entry which is preliminary data.</text>
</comment>
<accession>A0A1R1J7U7</accession>
<evidence type="ECO:0000313" key="1">
    <source>
        <dbReference type="EMBL" id="OMG71402.1"/>
    </source>
</evidence>
<gene>
    <name evidence="1" type="ORF">BW685_21200</name>
</gene>
<organism evidence="1 2">
    <name type="scientific">Burkholderia ubonensis</name>
    <dbReference type="NCBI Taxonomy" id="101571"/>
    <lineage>
        <taxon>Bacteria</taxon>
        <taxon>Pseudomonadati</taxon>
        <taxon>Pseudomonadota</taxon>
        <taxon>Betaproteobacteria</taxon>
        <taxon>Burkholderiales</taxon>
        <taxon>Burkholderiaceae</taxon>
        <taxon>Burkholderia</taxon>
        <taxon>Burkholderia cepacia complex</taxon>
    </lineage>
</organism>
<evidence type="ECO:0000313" key="2">
    <source>
        <dbReference type="Proteomes" id="UP000187194"/>
    </source>
</evidence>
<name>A0A1R1J7U7_9BURK</name>
<reference evidence="1 2" key="1">
    <citation type="submission" date="2017-01" db="EMBL/GenBank/DDBJ databases">
        <title>Phylogeographic, genomic and meropenem susceptibility analysis of Burkholderia ubonensis.</title>
        <authorList>
            <person name="Price E.P."/>
            <person name="Sarovich D.S."/>
            <person name="Webb J.R."/>
            <person name="Hall C.M."/>
            <person name="Sahl J.W."/>
            <person name="Kaestli M."/>
            <person name="Mayo M."/>
            <person name="Harrington G."/>
            <person name="Baker A.L."/>
            <person name="Sidak-Loftis L.C."/>
            <person name="Lummis M."/>
            <person name="Schupp J.M."/>
            <person name="Gillece J.D."/>
            <person name="Tuanyok A."/>
            <person name="Warner J."/>
            <person name="Busch J.D."/>
            <person name="Keim P."/>
            <person name="Currie B.J."/>
            <person name="Wagner D.M."/>
        </authorList>
    </citation>
    <scope>NUCLEOTIDE SEQUENCE [LARGE SCALE GENOMIC DNA]</scope>
    <source>
        <strain evidence="1 2">A21</strain>
    </source>
</reference>
<dbReference type="EMBL" id="MTJZ01000030">
    <property type="protein sequence ID" value="OMG71402.1"/>
    <property type="molecule type" value="Genomic_DNA"/>
</dbReference>
<proteinExistence type="predicted"/>